<reference evidence="3" key="1">
    <citation type="submission" date="2017-10" db="EMBL/GenBank/DDBJ databases">
        <title>Rapid genome shrinkage in a self-fertile nematode reveals novel sperm competition proteins.</title>
        <authorList>
            <person name="Yin D."/>
            <person name="Schwarz E.M."/>
            <person name="Thomas C.G."/>
            <person name="Felde R.L."/>
            <person name="Korf I.F."/>
            <person name="Cutter A.D."/>
            <person name="Schartner C.M."/>
            <person name="Ralston E.J."/>
            <person name="Meyer B.J."/>
            <person name="Haag E.S."/>
        </authorList>
    </citation>
    <scope>NUCLEOTIDE SEQUENCE [LARGE SCALE GENOMIC DNA]</scope>
    <source>
        <strain evidence="3">JU1422</strain>
    </source>
</reference>
<sequence length="371" mass="41721">MKRHEEQQEVPAKETSKAQLRSDVSTTATTTGSDHACAQRLKQLFSDGQATSASQTQSATTKCRVLDNFACLVRGAKLAIGRYTDVKHVNWSPTKPTMNTRPSQSSRLSGSGSHNRDEELMRSCMHNNGSSKTMSRLWQRIRTVQRVNTCINPGARQAEAKMETCYEDNKSSSFLQRQSSPSATSSPRNNWDTYSTLSKSFTMSTSREESRLKDGYSWKSVHTSHAVHLEGVTEGILVIWTRANRHEVDGKDHPLKLANTDVVKDMQALEIALELRTMPTFFILKESTTSVNKSYAYARSTPVQQGTKKDRDRKMSSSSKRIKALEGKIQRLQRIQLWIRAKGHRSTTSIYGEEGISSQEDQRQPTDLQGI</sequence>
<feature type="compositionally biased region" description="Low complexity" evidence="1">
    <location>
        <begin position="103"/>
        <end position="113"/>
    </location>
</feature>
<name>A0A2G5U963_9PELO</name>
<feature type="compositionally biased region" description="Low complexity" evidence="1">
    <location>
        <begin position="171"/>
        <end position="182"/>
    </location>
</feature>
<organism evidence="2 3">
    <name type="scientific">Caenorhabditis nigoni</name>
    <dbReference type="NCBI Taxonomy" id="1611254"/>
    <lineage>
        <taxon>Eukaryota</taxon>
        <taxon>Metazoa</taxon>
        <taxon>Ecdysozoa</taxon>
        <taxon>Nematoda</taxon>
        <taxon>Chromadorea</taxon>
        <taxon>Rhabditida</taxon>
        <taxon>Rhabditina</taxon>
        <taxon>Rhabditomorpha</taxon>
        <taxon>Rhabditoidea</taxon>
        <taxon>Rhabditidae</taxon>
        <taxon>Peloderinae</taxon>
        <taxon>Caenorhabditis</taxon>
    </lineage>
</organism>
<feature type="region of interest" description="Disordered" evidence="1">
    <location>
        <begin position="90"/>
        <end position="117"/>
    </location>
</feature>
<evidence type="ECO:0000313" key="3">
    <source>
        <dbReference type="Proteomes" id="UP000230233"/>
    </source>
</evidence>
<feature type="compositionally biased region" description="Basic and acidic residues" evidence="1">
    <location>
        <begin position="1"/>
        <end position="16"/>
    </location>
</feature>
<keyword evidence="3" id="KW-1185">Reference proteome</keyword>
<feature type="region of interest" description="Disordered" evidence="1">
    <location>
        <begin position="349"/>
        <end position="371"/>
    </location>
</feature>
<dbReference type="AlphaFoldDB" id="A0A2G5U963"/>
<feature type="region of interest" description="Disordered" evidence="1">
    <location>
        <begin position="171"/>
        <end position="191"/>
    </location>
</feature>
<feature type="region of interest" description="Disordered" evidence="1">
    <location>
        <begin position="300"/>
        <end position="321"/>
    </location>
</feature>
<dbReference type="EMBL" id="PDUG01000004">
    <property type="protein sequence ID" value="PIC36078.1"/>
    <property type="molecule type" value="Genomic_DNA"/>
</dbReference>
<accession>A0A2G5U963</accession>
<comment type="caution">
    <text evidence="2">The sequence shown here is derived from an EMBL/GenBank/DDBJ whole genome shotgun (WGS) entry which is preliminary data.</text>
</comment>
<protein>
    <submittedName>
        <fullName evidence="2">Uncharacterized protein</fullName>
    </submittedName>
</protein>
<feature type="compositionally biased region" description="Polar residues" evidence="1">
    <location>
        <begin position="17"/>
        <end position="33"/>
    </location>
</feature>
<dbReference type="Proteomes" id="UP000230233">
    <property type="component" value="Chromosome IV"/>
</dbReference>
<feature type="compositionally biased region" description="Polar residues" evidence="1">
    <location>
        <begin position="91"/>
        <end position="102"/>
    </location>
</feature>
<proteinExistence type="predicted"/>
<gene>
    <name evidence="2" type="primary">Cnig_chr_IV.g15207</name>
    <name evidence="2" type="ORF">B9Z55_015207</name>
</gene>
<feature type="region of interest" description="Disordered" evidence="1">
    <location>
        <begin position="1"/>
        <end position="33"/>
    </location>
</feature>
<evidence type="ECO:0000256" key="1">
    <source>
        <dbReference type="SAM" id="MobiDB-lite"/>
    </source>
</evidence>
<evidence type="ECO:0000313" key="2">
    <source>
        <dbReference type="EMBL" id="PIC36078.1"/>
    </source>
</evidence>